<dbReference type="GO" id="GO:0003677">
    <property type="term" value="F:DNA binding"/>
    <property type="evidence" value="ECO:0007669"/>
    <property type="project" value="UniProtKB-UniRule"/>
</dbReference>
<keyword evidence="1" id="KW-0539">Nucleus</keyword>
<dbReference type="PROSITE" id="PS51011">
    <property type="entry name" value="ARID"/>
    <property type="match status" value="1"/>
</dbReference>
<evidence type="ECO:0000256" key="2">
    <source>
        <dbReference type="SAM" id="Coils"/>
    </source>
</evidence>
<dbReference type="InterPro" id="IPR036910">
    <property type="entry name" value="HMG_box_dom_sf"/>
</dbReference>
<dbReference type="SMART" id="SM01014">
    <property type="entry name" value="ARID"/>
    <property type="match status" value="1"/>
</dbReference>
<feature type="domain" description="ARID" evidence="5">
    <location>
        <begin position="25"/>
        <end position="116"/>
    </location>
</feature>
<keyword evidence="2" id="KW-0175">Coiled coil</keyword>
<protein>
    <recommendedName>
        <fullName evidence="8">High mobility group B protein 9</fullName>
    </recommendedName>
</protein>
<evidence type="ECO:0000259" key="5">
    <source>
        <dbReference type="PROSITE" id="PS51011"/>
    </source>
</evidence>
<feature type="DNA-binding region" description="HMG box" evidence="1">
    <location>
        <begin position="266"/>
        <end position="333"/>
    </location>
</feature>
<dbReference type="SUPFAM" id="SSF46774">
    <property type="entry name" value="ARID-like"/>
    <property type="match status" value="1"/>
</dbReference>
<organism evidence="6 7">
    <name type="scientific">Nepenthes gracilis</name>
    <name type="common">Slender pitcher plant</name>
    <dbReference type="NCBI Taxonomy" id="150966"/>
    <lineage>
        <taxon>Eukaryota</taxon>
        <taxon>Viridiplantae</taxon>
        <taxon>Streptophyta</taxon>
        <taxon>Embryophyta</taxon>
        <taxon>Tracheophyta</taxon>
        <taxon>Spermatophyta</taxon>
        <taxon>Magnoliopsida</taxon>
        <taxon>eudicotyledons</taxon>
        <taxon>Gunneridae</taxon>
        <taxon>Pentapetalae</taxon>
        <taxon>Caryophyllales</taxon>
        <taxon>Nepenthaceae</taxon>
        <taxon>Nepenthes</taxon>
    </lineage>
</organism>
<evidence type="ECO:0000256" key="1">
    <source>
        <dbReference type="PROSITE-ProRule" id="PRU00267"/>
    </source>
</evidence>
<feature type="region of interest" description="Disordered" evidence="3">
    <location>
        <begin position="240"/>
        <end position="272"/>
    </location>
</feature>
<dbReference type="Gene3D" id="1.10.30.10">
    <property type="entry name" value="High mobility group box domain"/>
    <property type="match status" value="1"/>
</dbReference>
<dbReference type="CDD" id="cd22009">
    <property type="entry name" value="HMG-box_AtHMGB9-like"/>
    <property type="match status" value="1"/>
</dbReference>
<name>A0AAD3Y7S8_NEPGR</name>
<dbReference type="PROSITE" id="PS50118">
    <property type="entry name" value="HMG_BOX_2"/>
    <property type="match status" value="1"/>
</dbReference>
<dbReference type="InterPro" id="IPR001606">
    <property type="entry name" value="ARID_dom"/>
</dbReference>
<dbReference type="InterPro" id="IPR045303">
    <property type="entry name" value="ARID_HMGB9-like"/>
</dbReference>
<evidence type="ECO:0000313" key="7">
    <source>
        <dbReference type="Proteomes" id="UP001279734"/>
    </source>
</evidence>
<keyword evidence="7" id="KW-1185">Reference proteome</keyword>
<dbReference type="GO" id="GO:0005634">
    <property type="term" value="C:nucleus"/>
    <property type="evidence" value="ECO:0007669"/>
    <property type="project" value="UniProtKB-UniRule"/>
</dbReference>
<accession>A0AAD3Y7S8</accession>
<dbReference type="Gene3D" id="1.10.150.60">
    <property type="entry name" value="ARID DNA-binding domain"/>
    <property type="match status" value="1"/>
</dbReference>
<evidence type="ECO:0000256" key="3">
    <source>
        <dbReference type="SAM" id="MobiDB-lite"/>
    </source>
</evidence>
<dbReference type="Pfam" id="PF01388">
    <property type="entry name" value="ARID"/>
    <property type="match status" value="1"/>
</dbReference>
<dbReference type="EMBL" id="BSYO01000038">
    <property type="protein sequence ID" value="GMH30735.1"/>
    <property type="molecule type" value="Genomic_DNA"/>
</dbReference>
<dbReference type="Pfam" id="PF00505">
    <property type="entry name" value="HMG_box"/>
    <property type="match status" value="1"/>
</dbReference>
<feature type="compositionally biased region" description="Basic residues" evidence="3">
    <location>
        <begin position="247"/>
        <end position="258"/>
    </location>
</feature>
<reference evidence="6" key="1">
    <citation type="submission" date="2023-05" db="EMBL/GenBank/DDBJ databases">
        <title>Nepenthes gracilis genome sequencing.</title>
        <authorList>
            <person name="Fukushima K."/>
        </authorList>
    </citation>
    <scope>NUCLEOTIDE SEQUENCE</scope>
    <source>
        <strain evidence="6">SING2019-196</strain>
    </source>
</reference>
<dbReference type="PANTHER" id="PTHR46691:SF1">
    <property type="entry name" value="AT-RICH INTERACTIVE DOMAIN-CONTAINING PROTEIN 2"/>
    <property type="match status" value="1"/>
</dbReference>
<dbReference type="SUPFAM" id="SSF47095">
    <property type="entry name" value="HMG-box"/>
    <property type="match status" value="1"/>
</dbReference>
<feature type="coiled-coil region" evidence="2">
    <location>
        <begin position="319"/>
        <end position="349"/>
    </location>
</feature>
<gene>
    <name evidence="6" type="ORF">Nepgr_032578</name>
</gene>
<dbReference type="SMART" id="SM00501">
    <property type="entry name" value="BRIGHT"/>
    <property type="match status" value="1"/>
</dbReference>
<dbReference type="SMART" id="SM00398">
    <property type="entry name" value="HMG"/>
    <property type="match status" value="1"/>
</dbReference>
<dbReference type="PANTHER" id="PTHR46691">
    <property type="entry name" value="HIGH MOBILITY GROUP B PROTEIN 9"/>
    <property type="match status" value="1"/>
</dbReference>
<feature type="domain" description="HMG box" evidence="4">
    <location>
        <begin position="266"/>
        <end position="333"/>
    </location>
</feature>
<dbReference type="InterPro" id="IPR009071">
    <property type="entry name" value="HMG_box_dom"/>
</dbReference>
<evidence type="ECO:0000313" key="6">
    <source>
        <dbReference type="EMBL" id="GMH30735.1"/>
    </source>
</evidence>
<dbReference type="Proteomes" id="UP001279734">
    <property type="component" value="Unassembled WGS sequence"/>
</dbReference>
<dbReference type="AlphaFoldDB" id="A0AAD3Y7S8"/>
<sequence>MSMAAGNRPEIMCYPASVVTHEEVVEQPGLFWETLKSLHSMLGTKFMVPVIGRKELDLHLLYVEVTRRGGYDKVVMEKKWREIGSVFMFSPTTTSASYVLRKHYNTLLYRYEQVYFFKIRGPLFTPTVTMWASAKSHDFFDGFFRTVTTVSAPMPLGQYICGPDIAGHDEYSSNRAADFSNSSVGGTFSFLAVGTIDGKFDCGYLVSVKLGSDILYGVLYHPEEHPVSCMADAELSTAIVPYDPKPRRPGQRRKRRRRWGGDPSHPKPNRSGYNFFFAEKHSLLKSLYPNTDRKFTKIIGDSWNNLGPEERMVYQNIGLRDKERYMRELREYKEKLKTKRQEEDAMMETSRASGC</sequence>
<keyword evidence="1" id="KW-0238">DNA-binding</keyword>
<evidence type="ECO:0000259" key="4">
    <source>
        <dbReference type="PROSITE" id="PS50118"/>
    </source>
</evidence>
<dbReference type="InterPro" id="IPR036431">
    <property type="entry name" value="ARID_dom_sf"/>
</dbReference>
<evidence type="ECO:0008006" key="8">
    <source>
        <dbReference type="Google" id="ProtNLM"/>
    </source>
</evidence>
<proteinExistence type="predicted"/>
<comment type="caution">
    <text evidence="6">The sequence shown here is derived from an EMBL/GenBank/DDBJ whole genome shotgun (WGS) entry which is preliminary data.</text>
</comment>
<dbReference type="CDD" id="cd16872">
    <property type="entry name" value="ARID_HMGB9-like"/>
    <property type="match status" value="1"/>
</dbReference>